<organism evidence="2 3">
    <name type="scientific">Micavibrio aeruginosavorus</name>
    <dbReference type="NCBI Taxonomy" id="349221"/>
    <lineage>
        <taxon>Bacteria</taxon>
        <taxon>Pseudomonadati</taxon>
        <taxon>Bdellovibrionota</taxon>
        <taxon>Bdellovibrionia</taxon>
        <taxon>Bdellovibrionales</taxon>
        <taxon>Pseudobdellovibrionaceae</taxon>
        <taxon>Micavibrio</taxon>
    </lineage>
</organism>
<dbReference type="EMBL" id="QFQB01000055">
    <property type="protein sequence ID" value="PZQ45282.1"/>
    <property type="molecule type" value="Genomic_DNA"/>
</dbReference>
<evidence type="ECO:0000256" key="1">
    <source>
        <dbReference type="SAM" id="SignalP"/>
    </source>
</evidence>
<sequence length="141" mass="15412">MKKFTVLLAGLSALTLVGCVSQEQADVKMGEGCKAAISAMLEPDDSVKEFKSTSGAPEKTMGSVYRRIKVSYIQNDDFSEEVREGSCLFSEQWGFFKSSHAALLEQVAWDDQLVGKKDGVIEGDMNAFLKLTEKVDTAMGQ</sequence>
<evidence type="ECO:0000313" key="2">
    <source>
        <dbReference type="EMBL" id="PZQ45282.1"/>
    </source>
</evidence>
<reference evidence="2 3" key="1">
    <citation type="submission" date="2017-08" db="EMBL/GenBank/DDBJ databases">
        <title>Infants hospitalized years apart are colonized by the same room-sourced microbial strains.</title>
        <authorList>
            <person name="Brooks B."/>
            <person name="Olm M.R."/>
            <person name="Firek B.A."/>
            <person name="Baker R."/>
            <person name="Thomas B.C."/>
            <person name="Morowitz M.J."/>
            <person name="Banfield J.F."/>
        </authorList>
    </citation>
    <scope>NUCLEOTIDE SEQUENCE [LARGE SCALE GENOMIC DNA]</scope>
    <source>
        <strain evidence="2">S2_005_002_R2_29</strain>
    </source>
</reference>
<proteinExistence type="predicted"/>
<protein>
    <recommendedName>
        <fullName evidence="4">Lipoprotein</fullName>
    </recommendedName>
</protein>
<keyword evidence="1" id="KW-0732">Signal</keyword>
<comment type="caution">
    <text evidence="2">The sequence shown here is derived from an EMBL/GenBank/DDBJ whole genome shotgun (WGS) entry which is preliminary data.</text>
</comment>
<evidence type="ECO:0000313" key="3">
    <source>
        <dbReference type="Proteomes" id="UP000249417"/>
    </source>
</evidence>
<dbReference type="PROSITE" id="PS51257">
    <property type="entry name" value="PROKAR_LIPOPROTEIN"/>
    <property type="match status" value="1"/>
</dbReference>
<feature type="signal peptide" evidence="1">
    <location>
        <begin position="1"/>
        <end position="25"/>
    </location>
</feature>
<dbReference type="Proteomes" id="UP000249417">
    <property type="component" value="Unassembled WGS sequence"/>
</dbReference>
<evidence type="ECO:0008006" key="4">
    <source>
        <dbReference type="Google" id="ProtNLM"/>
    </source>
</evidence>
<feature type="chain" id="PRO_5015850444" description="Lipoprotein" evidence="1">
    <location>
        <begin position="26"/>
        <end position="141"/>
    </location>
</feature>
<gene>
    <name evidence="2" type="ORF">DI551_07835</name>
</gene>
<dbReference type="AlphaFoldDB" id="A0A2W5MVN5"/>
<accession>A0A2W5MVN5</accession>
<name>A0A2W5MVN5_9BACT</name>